<comment type="caution">
    <text evidence="8">The sequence shown here is derived from an EMBL/GenBank/DDBJ whole genome shotgun (WGS) entry which is preliminary data.</text>
</comment>
<gene>
    <name evidence="8" type="primary">vapC9</name>
    <name evidence="6" type="synonym">vapC</name>
    <name evidence="8" type="ORF">PA7_03500</name>
</gene>
<proteinExistence type="inferred from homology"/>
<dbReference type="HAMAP" id="MF_00265">
    <property type="entry name" value="VapC_Nob1"/>
    <property type="match status" value="1"/>
</dbReference>
<feature type="binding site" evidence="6">
    <location>
        <position position="96"/>
    </location>
    <ligand>
        <name>Mg(2+)</name>
        <dbReference type="ChEBI" id="CHEBI:18420"/>
    </ligand>
</feature>
<dbReference type="SUPFAM" id="SSF88723">
    <property type="entry name" value="PIN domain-like"/>
    <property type="match status" value="1"/>
</dbReference>
<evidence type="ECO:0000256" key="1">
    <source>
        <dbReference type="ARBA" id="ARBA00022649"/>
    </source>
</evidence>
<dbReference type="EC" id="3.1.-.-" evidence="6"/>
<accession>A0A511CW94</accession>
<evidence type="ECO:0000256" key="3">
    <source>
        <dbReference type="ARBA" id="ARBA00022723"/>
    </source>
</evidence>
<evidence type="ECO:0000259" key="7">
    <source>
        <dbReference type="Pfam" id="PF01850"/>
    </source>
</evidence>
<keyword evidence="9" id="KW-1185">Reference proteome</keyword>
<dbReference type="STRING" id="1123024.GCA_000423625_00605"/>
<evidence type="ECO:0000256" key="4">
    <source>
        <dbReference type="ARBA" id="ARBA00022801"/>
    </source>
</evidence>
<protein>
    <recommendedName>
        <fullName evidence="6">Ribonuclease VapC</fullName>
        <shortName evidence="6">RNase VapC</shortName>
        <ecNumber evidence="6">3.1.-.-</ecNumber>
    </recommendedName>
    <alternativeName>
        <fullName evidence="6">Toxin VapC</fullName>
    </alternativeName>
</protein>
<dbReference type="PANTHER" id="PTHR35901:SF1">
    <property type="entry name" value="EXONUCLEASE VAPC9"/>
    <property type="match status" value="1"/>
</dbReference>
<dbReference type="GO" id="GO:0004540">
    <property type="term" value="F:RNA nuclease activity"/>
    <property type="evidence" value="ECO:0007669"/>
    <property type="project" value="InterPro"/>
</dbReference>
<comment type="function">
    <text evidence="6">Toxic component of a toxin-antitoxin (TA) system. An RNase.</text>
</comment>
<keyword evidence="6" id="KW-0800">Toxin</keyword>
<evidence type="ECO:0000313" key="9">
    <source>
        <dbReference type="Proteomes" id="UP000321328"/>
    </source>
</evidence>
<dbReference type="GO" id="GO:0090729">
    <property type="term" value="F:toxin activity"/>
    <property type="evidence" value="ECO:0007669"/>
    <property type="project" value="UniProtKB-KW"/>
</dbReference>
<comment type="cofactor">
    <cofactor evidence="6">
        <name>Mg(2+)</name>
        <dbReference type="ChEBI" id="CHEBI:18420"/>
    </cofactor>
</comment>
<dbReference type="CDD" id="cd09873">
    <property type="entry name" value="PIN_Pae0151-like"/>
    <property type="match status" value="1"/>
</dbReference>
<dbReference type="InterPro" id="IPR051619">
    <property type="entry name" value="TypeII_TA_RNase_PINc/VapC"/>
</dbReference>
<sequence length="135" mass="14697">MIVVDASALANMLVYDGERGRAARTVLTRDPAWAAPEHWKAELFSVLRGLSLAGKLSLDRAEWAVARIPRLGVEHVPLDGLLPRMWQLRDNISSYDAAYVALAEQRALTLVTSDTRLARTATGVCCVELVGVTAP</sequence>
<keyword evidence="3 6" id="KW-0479">Metal-binding</keyword>
<dbReference type="Gene3D" id="3.40.50.1010">
    <property type="entry name" value="5'-nuclease"/>
    <property type="match status" value="1"/>
</dbReference>
<dbReference type="InterPro" id="IPR002716">
    <property type="entry name" value="PIN_dom"/>
</dbReference>
<evidence type="ECO:0000256" key="6">
    <source>
        <dbReference type="HAMAP-Rule" id="MF_00265"/>
    </source>
</evidence>
<dbReference type="Pfam" id="PF01850">
    <property type="entry name" value="PIN"/>
    <property type="match status" value="1"/>
</dbReference>
<dbReference type="Proteomes" id="UP000321328">
    <property type="component" value="Unassembled WGS sequence"/>
</dbReference>
<name>A0A511CW94_9PSEU</name>
<dbReference type="PANTHER" id="PTHR35901">
    <property type="entry name" value="RIBONUCLEASE VAPC3"/>
    <property type="match status" value="1"/>
</dbReference>
<keyword evidence="4 6" id="KW-0378">Hydrolase</keyword>
<keyword evidence="1 6" id="KW-1277">Toxin-antitoxin system</keyword>
<dbReference type="EMBL" id="BJVI01000002">
    <property type="protein sequence ID" value="GEL16513.1"/>
    <property type="molecule type" value="Genomic_DNA"/>
</dbReference>
<keyword evidence="2 6" id="KW-0540">Nuclease</keyword>
<reference evidence="8 9" key="1">
    <citation type="submission" date="2019-07" db="EMBL/GenBank/DDBJ databases">
        <title>Whole genome shotgun sequence of Pseudonocardia asaccharolytica NBRC 16224.</title>
        <authorList>
            <person name="Hosoyama A."/>
            <person name="Uohara A."/>
            <person name="Ohji S."/>
            <person name="Ichikawa N."/>
        </authorList>
    </citation>
    <scope>NUCLEOTIDE SEQUENCE [LARGE SCALE GENOMIC DNA]</scope>
    <source>
        <strain evidence="8 9">NBRC 16224</strain>
    </source>
</reference>
<dbReference type="AlphaFoldDB" id="A0A511CW94"/>
<dbReference type="InterPro" id="IPR022907">
    <property type="entry name" value="VapC_family"/>
</dbReference>
<feature type="domain" description="PIN" evidence="7">
    <location>
        <begin position="2"/>
        <end position="121"/>
    </location>
</feature>
<dbReference type="InterPro" id="IPR029060">
    <property type="entry name" value="PIN-like_dom_sf"/>
</dbReference>
<evidence type="ECO:0000256" key="2">
    <source>
        <dbReference type="ARBA" id="ARBA00022722"/>
    </source>
</evidence>
<evidence type="ECO:0000256" key="5">
    <source>
        <dbReference type="ARBA" id="ARBA00022842"/>
    </source>
</evidence>
<dbReference type="GO" id="GO:0016787">
    <property type="term" value="F:hydrolase activity"/>
    <property type="evidence" value="ECO:0007669"/>
    <property type="project" value="UniProtKB-KW"/>
</dbReference>
<feature type="binding site" evidence="6">
    <location>
        <position position="5"/>
    </location>
    <ligand>
        <name>Mg(2+)</name>
        <dbReference type="ChEBI" id="CHEBI:18420"/>
    </ligand>
</feature>
<comment type="similarity">
    <text evidence="6">Belongs to the PINc/VapC protein family.</text>
</comment>
<organism evidence="8 9">
    <name type="scientific">Pseudonocardia asaccharolytica DSM 44247 = NBRC 16224</name>
    <dbReference type="NCBI Taxonomy" id="1123024"/>
    <lineage>
        <taxon>Bacteria</taxon>
        <taxon>Bacillati</taxon>
        <taxon>Actinomycetota</taxon>
        <taxon>Actinomycetes</taxon>
        <taxon>Pseudonocardiales</taxon>
        <taxon>Pseudonocardiaceae</taxon>
        <taxon>Pseudonocardia</taxon>
    </lineage>
</organism>
<dbReference type="GO" id="GO:0000287">
    <property type="term" value="F:magnesium ion binding"/>
    <property type="evidence" value="ECO:0007669"/>
    <property type="project" value="UniProtKB-UniRule"/>
</dbReference>
<dbReference type="RefSeq" id="WP_028928795.1">
    <property type="nucleotide sequence ID" value="NZ_AUII01000002.1"/>
</dbReference>
<evidence type="ECO:0000313" key="8">
    <source>
        <dbReference type="EMBL" id="GEL16513.1"/>
    </source>
</evidence>
<dbReference type="OrthoDB" id="4377304at2"/>
<keyword evidence="5 6" id="KW-0460">Magnesium</keyword>
<dbReference type="InterPro" id="IPR044153">
    <property type="entry name" value="PIN_Pae0151-like"/>
</dbReference>